<dbReference type="SUPFAM" id="SSF52279">
    <property type="entry name" value="Beta-D-glucan exohydrolase, C-terminal domain"/>
    <property type="match status" value="1"/>
</dbReference>
<dbReference type="GO" id="GO:0004553">
    <property type="term" value="F:hydrolase activity, hydrolyzing O-glycosyl compounds"/>
    <property type="evidence" value="ECO:0007669"/>
    <property type="project" value="InterPro"/>
</dbReference>
<dbReference type="SUPFAM" id="SSF51445">
    <property type="entry name" value="(Trans)glycosidases"/>
    <property type="match status" value="1"/>
</dbReference>
<keyword evidence="2" id="KW-0378">Hydrolase</keyword>
<name>A0A251ZSW6_9PROT</name>
<dbReference type="InterPro" id="IPR050288">
    <property type="entry name" value="Cellulose_deg_GH3"/>
</dbReference>
<dbReference type="Pfam" id="PF01915">
    <property type="entry name" value="Glyco_hydro_3_C"/>
    <property type="match status" value="1"/>
</dbReference>
<dbReference type="InterPro" id="IPR026891">
    <property type="entry name" value="Fn3-like"/>
</dbReference>
<evidence type="ECO:0000259" key="4">
    <source>
        <dbReference type="SMART" id="SM01217"/>
    </source>
</evidence>
<gene>
    <name evidence="5" type="ORF">HK18_02950</name>
</gene>
<feature type="chain" id="PRO_5012400228" evidence="3">
    <location>
        <begin position="21"/>
        <end position="750"/>
    </location>
</feature>
<dbReference type="InterPro" id="IPR013783">
    <property type="entry name" value="Ig-like_fold"/>
</dbReference>
<dbReference type="Proteomes" id="UP000194946">
    <property type="component" value="Unassembled WGS sequence"/>
</dbReference>
<dbReference type="PRINTS" id="PR00133">
    <property type="entry name" value="GLHYDRLASE3"/>
</dbReference>
<feature type="signal peptide" evidence="3">
    <location>
        <begin position="1"/>
        <end position="20"/>
    </location>
</feature>
<dbReference type="PANTHER" id="PTHR42715">
    <property type="entry name" value="BETA-GLUCOSIDASE"/>
    <property type="match status" value="1"/>
</dbReference>
<comment type="caution">
    <text evidence="5">The sequence shown here is derived from an EMBL/GenBank/DDBJ whole genome shotgun (WGS) entry which is preliminary data.</text>
</comment>
<dbReference type="InterPro" id="IPR036881">
    <property type="entry name" value="Glyco_hydro_3_C_sf"/>
</dbReference>
<evidence type="ECO:0000256" key="2">
    <source>
        <dbReference type="ARBA" id="ARBA00022801"/>
    </source>
</evidence>
<keyword evidence="3" id="KW-0732">Signal</keyword>
<dbReference type="InterPro" id="IPR017853">
    <property type="entry name" value="GH"/>
</dbReference>
<dbReference type="Gene3D" id="3.40.50.1700">
    <property type="entry name" value="Glycoside hydrolase family 3 C-terminal domain"/>
    <property type="match status" value="1"/>
</dbReference>
<dbReference type="InterPro" id="IPR002772">
    <property type="entry name" value="Glyco_hydro_3_C"/>
</dbReference>
<feature type="domain" description="Fibronectin type III-like" evidence="4">
    <location>
        <begin position="665"/>
        <end position="731"/>
    </location>
</feature>
<evidence type="ECO:0000313" key="6">
    <source>
        <dbReference type="Proteomes" id="UP000194946"/>
    </source>
</evidence>
<comment type="similarity">
    <text evidence="1">Belongs to the glycosyl hydrolase 3 family.</text>
</comment>
<dbReference type="GO" id="GO:0005975">
    <property type="term" value="P:carbohydrate metabolic process"/>
    <property type="evidence" value="ECO:0007669"/>
    <property type="project" value="InterPro"/>
</dbReference>
<dbReference type="Pfam" id="PF14310">
    <property type="entry name" value="Fn3-like"/>
    <property type="match status" value="1"/>
</dbReference>
<dbReference type="AlphaFoldDB" id="A0A251ZSW6"/>
<dbReference type="Gene3D" id="2.60.40.10">
    <property type="entry name" value="Immunoglobulins"/>
    <property type="match status" value="1"/>
</dbReference>
<evidence type="ECO:0000256" key="1">
    <source>
        <dbReference type="ARBA" id="ARBA00005336"/>
    </source>
</evidence>
<dbReference type="InterPro" id="IPR036962">
    <property type="entry name" value="Glyco_hydro_3_N_sf"/>
</dbReference>
<dbReference type="InterPro" id="IPR001764">
    <property type="entry name" value="Glyco_hydro_3_N"/>
</dbReference>
<dbReference type="Gene3D" id="3.20.20.300">
    <property type="entry name" value="Glycoside hydrolase, family 3, N-terminal domain"/>
    <property type="match status" value="1"/>
</dbReference>
<sequence length="750" mass="80749">MKRSHIFLMSSMLVSLPNLAFSAEPVWKDTSLPSAERAKALVSAMTPSEKLQLVVSHYAVDNGPGKSSVPKGAVGGAGYVPGIDRLGIPAQQITDAGLGITNPNNIRPGDGATALPSGQILSGTFEPDLAYQAGQVLGKEAFHRGFNVLLGGGGAVLVRDPRNGRNFEYLGEDSLLAGNMAAAQIQGVQSQHVIATAKQFAFGAIETNRMKVDMRIGEKEGRESDLLAFEIAVKQGKPGAIMCAYNKVNGDYSCENSYLLQLPKRNWGYRGYVLTDWGATHSTVKSANAGLDQESGASFDQKIYFGKDLKEAIAKGEVSKGRLDNMVYRIVYSLIDVGAYDHPAYKSDQAENVAADEAISQKIAENGIVLLKNHHNILPLSSQIKSIAIIGGKADQGVLSGGGSSQVTARGGNIVDHTRIQQWPGPVSYFPSSPMKAIQALVPNAKVNFAAGNDIQQAVDLAKHSDVAIVFATKWSAEGFDSANLQLSAEQNQLIEAVAKTGKPVVVVLETGNPVEMPWLHDVDGVLAAWYPGTSGGPAIANILFGQVNPSGRLTTTWPKALSQVPYPYIEGAGKIVNADVLAVKQYSSDNQAVSSVNLNEDGANVGYRWYEQKRLTPLYPFGYGLSYTTFKYKKLILEKDFDKDRHTMIANVTVENTGNRDGADVIQIYGKIPGETTSRLLGFRKVYLKAGETQTVPVPLFSVSLAHYVPVKHSWEIISGNYEISARSDSLSHDALKTNIHLDQIDVQD</sequence>
<dbReference type="EMBL" id="JOPB01000021">
    <property type="protein sequence ID" value="OUI77753.1"/>
    <property type="molecule type" value="Genomic_DNA"/>
</dbReference>
<evidence type="ECO:0000313" key="5">
    <source>
        <dbReference type="EMBL" id="OUI77753.1"/>
    </source>
</evidence>
<evidence type="ECO:0000256" key="3">
    <source>
        <dbReference type="SAM" id="SignalP"/>
    </source>
</evidence>
<dbReference type="Pfam" id="PF00933">
    <property type="entry name" value="Glyco_hydro_3"/>
    <property type="match status" value="1"/>
</dbReference>
<dbReference type="RefSeq" id="WP_256967798.1">
    <property type="nucleotide sequence ID" value="NZ_JOPB01000021.1"/>
</dbReference>
<reference evidence="6" key="1">
    <citation type="submission" date="2014-06" db="EMBL/GenBank/DDBJ databases">
        <authorList>
            <person name="Winans N.J."/>
            <person name="Newell P.D."/>
            <person name="Douglas A.E."/>
        </authorList>
    </citation>
    <scope>NUCLEOTIDE SEQUENCE [LARGE SCALE GENOMIC DNA]</scope>
    <source>
        <strain evidence="6">DmL_052</strain>
    </source>
</reference>
<dbReference type="PANTHER" id="PTHR42715:SF10">
    <property type="entry name" value="BETA-GLUCOSIDASE"/>
    <property type="match status" value="1"/>
</dbReference>
<protein>
    <submittedName>
        <fullName evidence="5">Beta-glucosidase</fullName>
    </submittedName>
</protein>
<proteinExistence type="inferred from homology"/>
<dbReference type="SMART" id="SM01217">
    <property type="entry name" value="Fn3_like"/>
    <property type="match status" value="1"/>
</dbReference>
<keyword evidence="6" id="KW-1185">Reference proteome</keyword>
<organism evidence="5 6">
    <name type="scientific">Commensalibacter intestini</name>
    <dbReference type="NCBI Taxonomy" id="479936"/>
    <lineage>
        <taxon>Bacteria</taxon>
        <taxon>Pseudomonadati</taxon>
        <taxon>Pseudomonadota</taxon>
        <taxon>Alphaproteobacteria</taxon>
        <taxon>Acetobacterales</taxon>
        <taxon>Acetobacteraceae</taxon>
    </lineage>
</organism>
<accession>A0A251ZSW6</accession>